<feature type="compositionally biased region" description="Basic and acidic residues" evidence="1">
    <location>
        <begin position="54"/>
        <end position="77"/>
    </location>
</feature>
<dbReference type="PANTHER" id="PTHR35167">
    <property type="entry name" value="OS05G0216466 PROTEIN"/>
    <property type="match status" value="1"/>
</dbReference>
<feature type="compositionally biased region" description="Basic and acidic residues" evidence="1">
    <location>
        <begin position="189"/>
        <end position="201"/>
    </location>
</feature>
<dbReference type="Proteomes" id="UP000000768">
    <property type="component" value="Chromosome 9"/>
</dbReference>
<accession>A0A1B6P996</accession>
<feature type="region of interest" description="Disordered" evidence="1">
    <location>
        <begin position="40"/>
        <end position="102"/>
    </location>
</feature>
<evidence type="ECO:0000313" key="3">
    <source>
        <dbReference type="Proteomes" id="UP000000768"/>
    </source>
</evidence>
<sequence length="210" mass="22087">MLFPPEAVVVQPMAGSRSVAPGGTDQLDLEAAEQLIQLSGGDGAAAADAGSESRSADSVKCRRKDKEKEDAAVESRHMRSPGRIIPAAAGKDDNGAGGESGIKGVDSSFAACSATAADDVVEKGKVVVVESCRSRRTAAAERFPAGKKDHRDGGIGRGEARKRPRFRLVADIYRDTEPRRLTAGGGEGHAGRDPPEGERKKETKRARPTR</sequence>
<dbReference type="PANTHER" id="PTHR35167:SF3">
    <property type="entry name" value="OS05G0216466 PROTEIN"/>
    <property type="match status" value="1"/>
</dbReference>
<protein>
    <submittedName>
        <fullName evidence="2">Uncharacterized protein</fullName>
    </submittedName>
</protein>
<keyword evidence="3" id="KW-1185">Reference proteome</keyword>
<dbReference type="AlphaFoldDB" id="A0A1B6P996"/>
<gene>
    <name evidence="2" type="ORF">SORBI_3009G151900</name>
</gene>
<dbReference type="Gramene" id="KXG22095">
    <property type="protein sequence ID" value="KXG22095"/>
    <property type="gene ID" value="SORBI_3009G151900"/>
</dbReference>
<feature type="region of interest" description="Disordered" evidence="1">
    <location>
        <begin position="135"/>
        <end position="210"/>
    </location>
</feature>
<reference evidence="3" key="2">
    <citation type="journal article" date="2018" name="Plant J.">
        <title>The Sorghum bicolor reference genome: improved assembly, gene annotations, a transcriptome atlas, and signatures of genome organization.</title>
        <authorList>
            <person name="McCormick R.F."/>
            <person name="Truong S.K."/>
            <person name="Sreedasyam A."/>
            <person name="Jenkins J."/>
            <person name="Shu S."/>
            <person name="Sims D."/>
            <person name="Kennedy M."/>
            <person name="Amirebrahimi M."/>
            <person name="Weers B.D."/>
            <person name="McKinley B."/>
            <person name="Mattison A."/>
            <person name="Morishige D.T."/>
            <person name="Grimwood J."/>
            <person name="Schmutz J."/>
            <person name="Mullet J.E."/>
        </authorList>
    </citation>
    <scope>NUCLEOTIDE SEQUENCE [LARGE SCALE GENOMIC DNA]</scope>
    <source>
        <strain evidence="3">cv. BTx623</strain>
    </source>
</reference>
<proteinExistence type="predicted"/>
<organism evidence="2 3">
    <name type="scientific">Sorghum bicolor</name>
    <name type="common">Sorghum</name>
    <name type="synonym">Sorghum vulgare</name>
    <dbReference type="NCBI Taxonomy" id="4558"/>
    <lineage>
        <taxon>Eukaryota</taxon>
        <taxon>Viridiplantae</taxon>
        <taxon>Streptophyta</taxon>
        <taxon>Embryophyta</taxon>
        <taxon>Tracheophyta</taxon>
        <taxon>Spermatophyta</taxon>
        <taxon>Magnoliopsida</taxon>
        <taxon>Liliopsida</taxon>
        <taxon>Poales</taxon>
        <taxon>Poaceae</taxon>
        <taxon>PACMAD clade</taxon>
        <taxon>Panicoideae</taxon>
        <taxon>Andropogonodae</taxon>
        <taxon>Andropogoneae</taxon>
        <taxon>Sorghinae</taxon>
        <taxon>Sorghum</taxon>
    </lineage>
</organism>
<name>A0A1B6P996_SORBI</name>
<feature type="compositionally biased region" description="Basic and acidic residues" evidence="1">
    <location>
        <begin position="144"/>
        <end position="161"/>
    </location>
</feature>
<evidence type="ECO:0000313" key="2">
    <source>
        <dbReference type="EMBL" id="KXG22095.1"/>
    </source>
</evidence>
<dbReference type="InParanoid" id="A0A1B6P996"/>
<dbReference type="OMA" id="AVESRHM"/>
<evidence type="ECO:0000256" key="1">
    <source>
        <dbReference type="SAM" id="MobiDB-lite"/>
    </source>
</evidence>
<reference evidence="2 3" key="1">
    <citation type="journal article" date="2009" name="Nature">
        <title>The Sorghum bicolor genome and the diversification of grasses.</title>
        <authorList>
            <person name="Paterson A.H."/>
            <person name="Bowers J.E."/>
            <person name="Bruggmann R."/>
            <person name="Dubchak I."/>
            <person name="Grimwood J."/>
            <person name="Gundlach H."/>
            <person name="Haberer G."/>
            <person name="Hellsten U."/>
            <person name="Mitros T."/>
            <person name="Poliakov A."/>
            <person name="Schmutz J."/>
            <person name="Spannagl M."/>
            <person name="Tang H."/>
            <person name="Wang X."/>
            <person name="Wicker T."/>
            <person name="Bharti A.K."/>
            <person name="Chapman J."/>
            <person name="Feltus F.A."/>
            <person name="Gowik U."/>
            <person name="Grigoriev I.V."/>
            <person name="Lyons E."/>
            <person name="Maher C.A."/>
            <person name="Martis M."/>
            <person name="Narechania A."/>
            <person name="Otillar R.P."/>
            <person name="Penning B.W."/>
            <person name="Salamov A.A."/>
            <person name="Wang Y."/>
            <person name="Zhang L."/>
            <person name="Carpita N.C."/>
            <person name="Freeling M."/>
            <person name="Gingle A.R."/>
            <person name="Hash C.T."/>
            <person name="Keller B."/>
            <person name="Klein P."/>
            <person name="Kresovich S."/>
            <person name="McCann M.C."/>
            <person name="Ming R."/>
            <person name="Peterson D.G."/>
            <person name="Mehboob-ur-Rahman"/>
            <person name="Ware D."/>
            <person name="Westhoff P."/>
            <person name="Mayer K.F."/>
            <person name="Messing J."/>
            <person name="Rokhsar D.S."/>
        </authorList>
    </citation>
    <scope>NUCLEOTIDE SEQUENCE [LARGE SCALE GENOMIC DNA]</scope>
    <source>
        <strain evidence="3">cv. BTx623</strain>
    </source>
</reference>
<dbReference type="EMBL" id="CM000768">
    <property type="protein sequence ID" value="KXG22095.1"/>
    <property type="molecule type" value="Genomic_DNA"/>
</dbReference>
<feature type="compositionally biased region" description="Low complexity" evidence="1">
    <location>
        <begin position="44"/>
        <end position="53"/>
    </location>
</feature>